<protein>
    <submittedName>
        <fullName evidence="1">Uncharacterized protein</fullName>
    </submittedName>
</protein>
<dbReference type="AlphaFoldDB" id="I3SK31"/>
<proteinExistence type="evidence at transcript level"/>
<sequence>MIMLSYSFKYYFWDDGDVFSASNFLLIIFVKLQFSLHIYRSLLAGIRALV</sequence>
<dbReference type="EMBL" id="BT140828">
    <property type="protein sequence ID" value="AFK40623.1"/>
    <property type="molecule type" value="mRNA"/>
</dbReference>
<accession>I3SK31</accession>
<evidence type="ECO:0000313" key="1">
    <source>
        <dbReference type="EMBL" id="AFK40623.1"/>
    </source>
</evidence>
<name>I3SK31_MEDTR</name>
<reference evidence="1" key="1">
    <citation type="submission" date="2012-05" db="EMBL/GenBank/DDBJ databases">
        <authorList>
            <person name="Krishnakumar V."/>
            <person name="Cheung F."/>
            <person name="Xiao Y."/>
            <person name="Chan A."/>
            <person name="Moskal W.A."/>
            <person name="Town C.D."/>
        </authorList>
    </citation>
    <scope>NUCLEOTIDE SEQUENCE</scope>
</reference>
<organism evidence="1">
    <name type="scientific">Medicago truncatula</name>
    <name type="common">Barrel medic</name>
    <name type="synonym">Medicago tribuloides</name>
    <dbReference type="NCBI Taxonomy" id="3880"/>
    <lineage>
        <taxon>Eukaryota</taxon>
        <taxon>Viridiplantae</taxon>
        <taxon>Streptophyta</taxon>
        <taxon>Embryophyta</taxon>
        <taxon>Tracheophyta</taxon>
        <taxon>Spermatophyta</taxon>
        <taxon>Magnoliopsida</taxon>
        <taxon>eudicotyledons</taxon>
        <taxon>Gunneridae</taxon>
        <taxon>Pentapetalae</taxon>
        <taxon>rosids</taxon>
        <taxon>fabids</taxon>
        <taxon>Fabales</taxon>
        <taxon>Fabaceae</taxon>
        <taxon>Papilionoideae</taxon>
        <taxon>50 kb inversion clade</taxon>
        <taxon>NPAAA clade</taxon>
        <taxon>Hologalegina</taxon>
        <taxon>IRL clade</taxon>
        <taxon>Trifolieae</taxon>
        <taxon>Medicago</taxon>
    </lineage>
</organism>